<dbReference type="CDD" id="cd22152">
    <property type="entry name" value="F-box_AtAFR-like"/>
    <property type="match status" value="1"/>
</dbReference>
<dbReference type="PROSITE" id="PS50181">
    <property type="entry name" value="FBOX"/>
    <property type="match status" value="1"/>
</dbReference>
<dbReference type="InterPro" id="IPR006652">
    <property type="entry name" value="Kelch_1"/>
</dbReference>
<sequence>MIFSLHRRTMIPEEEAEPPHKKTKKLPPPLHLAPCQSMTLSSLPNELIVNCLARISISHYPSLSLVSKTFRSLISSEDLYAARSQLGTTEIWGLYIYLRFSTVPSEEPTPRWFRLSAIKPNRNEIFYGGRTVNRFVPSYIYLPHSNSTLTLSIGWKIYGEYMAENFGPSSAIWVFDSRSRTRVHVRPNMKMKRKHASSCVLDDKIYVMGGCDPSCGDINWFEMYDIKTKTWRTLPENPDIKVRLGDNVARKIDVVEGKIYVKTEAGVEDWIYDVKEGKWSVAEEQLSLLWSKSWCVIDNVMYCYSCARYKWYDFEAREWRDVKGLESLKKHRTASTDFRNCMVELVNCGGKLVILWDRFQRPGRSHNKNIWCAMVALEKGFGGAVWGKIEWVNVVLTVPKSYNFLRCIALSV</sequence>
<dbReference type="InterPro" id="IPR050354">
    <property type="entry name" value="F-box/kelch-repeat_ARATH"/>
</dbReference>
<evidence type="ECO:0000259" key="1">
    <source>
        <dbReference type="PROSITE" id="PS50181"/>
    </source>
</evidence>
<dbReference type="Gene3D" id="2.120.10.80">
    <property type="entry name" value="Kelch-type beta propeller"/>
    <property type="match status" value="1"/>
</dbReference>
<dbReference type="InterPro" id="IPR001810">
    <property type="entry name" value="F-box_dom"/>
</dbReference>
<organism evidence="2 3">
    <name type="scientific">Camelina sativa</name>
    <name type="common">False flax</name>
    <name type="synonym">Myagrum sativum</name>
    <dbReference type="NCBI Taxonomy" id="90675"/>
    <lineage>
        <taxon>Eukaryota</taxon>
        <taxon>Viridiplantae</taxon>
        <taxon>Streptophyta</taxon>
        <taxon>Embryophyta</taxon>
        <taxon>Tracheophyta</taxon>
        <taxon>Spermatophyta</taxon>
        <taxon>Magnoliopsida</taxon>
        <taxon>eudicotyledons</taxon>
        <taxon>Gunneridae</taxon>
        <taxon>Pentapetalae</taxon>
        <taxon>rosids</taxon>
        <taxon>malvids</taxon>
        <taxon>Brassicales</taxon>
        <taxon>Brassicaceae</taxon>
        <taxon>Camelineae</taxon>
        <taxon>Camelina</taxon>
    </lineage>
</organism>
<gene>
    <name evidence="3" type="primary">LOC104717258</name>
</gene>
<dbReference type="GeneID" id="104717258"/>
<dbReference type="InterPro" id="IPR015915">
    <property type="entry name" value="Kelch-typ_b-propeller"/>
</dbReference>
<dbReference type="Pfam" id="PF00646">
    <property type="entry name" value="F-box"/>
    <property type="match status" value="1"/>
</dbReference>
<reference evidence="2" key="1">
    <citation type="journal article" date="2014" name="Nat. Commun.">
        <title>The emerging biofuel crop Camelina sativa retains a highly undifferentiated hexaploid genome structure.</title>
        <authorList>
            <person name="Kagale S."/>
            <person name="Koh C."/>
            <person name="Nixon J."/>
            <person name="Bollina V."/>
            <person name="Clarke W.E."/>
            <person name="Tuteja R."/>
            <person name="Spillane C."/>
            <person name="Robinson S.J."/>
            <person name="Links M.G."/>
            <person name="Clarke C."/>
            <person name="Higgins E.E."/>
            <person name="Huebert T."/>
            <person name="Sharpe A.G."/>
            <person name="Parkin I.A."/>
        </authorList>
    </citation>
    <scope>NUCLEOTIDE SEQUENCE [LARGE SCALE GENOMIC DNA]</scope>
    <source>
        <strain evidence="2">cv. DH55</strain>
    </source>
</reference>
<dbReference type="InterPro" id="IPR036047">
    <property type="entry name" value="F-box-like_dom_sf"/>
</dbReference>
<dbReference type="SMART" id="SM00612">
    <property type="entry name" value="Kelch"/>
    <property type="match status" value="1"/>
</dbReference>
<accession>A0ABM0TY32</accession>
<dbReference type="PANTHER" id="PTHR24414:SF90">
    <property type="entry name" value="F-BOX DOMAIN-CONTAINING PROTEIN"/>
    <property type="match status" value="1"/>
</dbReference>
<keyword evidence="2" id="KW-1185">Reference proteome</keyword>
<dbReference type="RefSeq" id="XP_010433102.1">
    <property type="nucleotide sequence ID" value="XM_010434800.1"/>
</dbReference>
<protein>
    <submittedName>
        <fullName evidence="3">F-box/kelch-repeat protein At4g29370-like</fullName>
    </submittedName>
</protein>
<name>A0ABM0TY32_CAMSA</name>
<dbReference type="SUPFAM" id="SSF117281">
    <property type="entry name" value="Kelch motif"/>
    <property type="match status" value="1"/>
</dbReference>
<reference evidence="3" key="2">
    <citation type="submission" date="2025-08" db="UniProtKB">
        <authorList>
            <consortium name="RefSeq"/>
        </authorList>
    </citation>
    <scope>IDENTIFICATION</scope>
    <source>
        <tissue evidence="3">Leaf</tissue>
    </source>
</reference>
<dbReference type="PANTHER" id="PTHR24414">
    <property type="entry name" value="F-BOX/KELCH-REPEAT PROTEIN SKIP4"/>
    <property type="match status" value="1"/>
</dbReference>
<evidence type="ECO:0000313" key="2">
    <source>
        <dbReference type="Proteomes" id="UP000694864"/>
    </source>
</evidence>
<feature type="domain" description="F-box" evidence="1">
    <location>
        <begin position="37"/>
        <end position="83"/>
    </location>
</feature>
<dbReference type="Pfam" id="PF25210">
    <property type="entry name" value="Kelch_FKB95"/>
    <property type="match status" value="1"/>
</dbReference>
<dbReference type="SMART" id="SM00256">
    <property type="entry name" value="FBOX"/>
    <property type="match status" value="1"/>
</dbReference>
<proteinExistence type="predicted"/>
<dbReference type="Proteomes" id="UP000694864">
    <property type="component" value="Chromosome 10"/>
</dbReference>
<dbReference type="SUPFAM" id="SSF81383">
    <property type="entry name" value="F-box domain"/>
    <property type="match status" value="1"/>
</dbReference>
<dbReference type="InterPro" id="IPR057499">
    <property type="entry name" value="Kelch_FKB95"/>
</dbReference>
<evidence type="ECO:0000313" key="3">
    <source>
        <dbReference type="RefSeq" id="XP_010433102.1"/>
    </source>
</evidence>